<organism evidence="9 10">
    <name type="scientific">Pelagibacterium lacus</name>
    <dbReference type="NCBI Taxonomy" id="2282655"/>
    <lineage>
        <taxon>Bacteria</taxon>
        <taxon>Pseudomonadati</taxon>
        <taxon>Pseudomonadota</taxon>
        <taxon>Alphaproteobacteria</taxon>
        <taxon>Hyphomicrobiales</taxon>
        <taxon>Devosiaceae</taxon>
        <taxon>Pelagibacterium</taxon>
    </lineage>
</organism>
<dbReference type="Pfam" id="PF01925">
    <property type="entry name" value="TauE"/>
    <property type="match status" value="1"/>
</dbReference>
<keyword evidence="6 8" id="KW-1133">Transmembrane helix</keyword>
<accession>A0A369W6H0</accession>
<evidence type="ECO:0000256" key="7">
    <source>
        <dbReference type="ARBA" id="ARBA00023136"/>
    </source>
</evidence>
<dbReference type="PANTHER" id="PTHR30269">
    <property type="entry name" value="TRANSMEMBRANE PROTEIN YFCA"/>
    <property type="match status" value="1"/>
</dbReference>
<sequence>MAVGITCLAELPAVFIFSALEWPLIGLAIVTVIAAGTIQGSTGFGFNMVAAPILALIDPAFVPVPMLLLAVAVCIVGAIRERDEIDRKGLTAALVGRTIASGLAVFCLGLLDQGTYSTLFAGLVLLAVALSLLGLKIEANPRTLFVAGSVSGFMGTLTSIGAPPMTIPYQHSKGPVMRATLSAFFVFGSFISVLALAAGGMVSWSAILLGLLLLPFAMIGFVFSNWGRMLVDKGKVRVVVLTVSTASALLLVAREFLF</sequence>
<comment type="caution">
    <text evidence="9">The sequence shown here is derived from an EMBL/GenBank/DDBJ whole genome shotgun (WGS) entry which is preliminary data.</text>
</comment>
<feature type="transmembrane region" description="Helical" evidence="8">
    <location>
        <begin position="90"/>
        <end position="111"/>
    </location>
</feature>
<feature type="transmembrane region" description="Helical" evidence="8">
    <location>
        <begin position="12"/>
        <end position="38"/>
    </location>
</feature>
<reference evidence="10" key="1">
    <citation type="submission" date="2018-07" db="EMBL/GenBank/DDBJ databases">
        <authorList>
            <person name="Liu B.-T."/>
            <person name="Du Z."/>
        </authorList>
    </citation>
    <scope>NUCLEOTIDE SEQUENCE [LARGE SCALE GENOMIC DNA]</scope>
    <source>
        <strain evidence="10">XYN52</strain>
    </source>
</reference>
<dbReference type="InterPro" id="IPR052017">
    <property type="entry name" value="TSUP"/>
</dbReference>
<gene>
    <name evidence="9" type="ORF">DVH29_08975</name>
</gene>
<keyword evidence="3" id="KW-0813">Transport</keyword>
<evidence type="ECO:0000313" key="9">
    <source>
        <dbReference type="EMBL" id="RDE08940.1"/>
    </source>
</evidence>
<evidence type="ECO:0000256" key="2">
    <source>
        <dbReference type="ARBA" id="ARBA00009142"/>
    </source>
</evidence>
<evidence type="ECO:0000256" key="6">
    <source>
        <dbReference type="ARBA" id="ARBA00022989"/>
    </source>
</evidence>
<feature type="transmembrane region" description="Helical" evidence="8">
    <location>
        <begin position="50"/>
        <end position="78"/>
    </location>
</feature>
<protein>
    <recommendedName>
        <fullName evidence="8">Probable membrane transporter protein</fullName>
    </recommendedName>
</protein>
<dbReference type="OrthoDB" id="5472127at2"/>
<evidence type="ECO:0000256" key="3">
    <source>
        <dbReference type="ARBA" id="ARBA00022448"/>
    </source>
</evidence>
<feature type="transmembrane region" description="Helical" evidence="8">
    <location>
        <begin position="179"/>
        <end position="198"/>
    </location>
</feature>
<feature type="transmembrane region" description="Helical" evidence="8">
    <location>
        <begin position="117"/>
        <end position="135"/>
    </location>
</feature>
<evidence type="ECO:0000256" key="4">
    <source>
        <dbReference type="ARBA" id="ARBA00022475"/>
    </source>
</evidence>
<name>A0A369W6H0_9HYPH</name>
<keyword evidence="10" id="KW-1185">Reference proteome</keyword>
<comment type="subcellular location">
    <subcellularLocation>
        <location evidence="1 8">Cell membrane</location>
        <topology evidence="1 8">Multi-pass membrane protein</topology>
    </subcellularLocation>
</comment>
<comment type="similarity">
    <text evidence="2 8">Belongs to the 4-toluene sulfonate uptake permease (TSUP) (TC 2.A.102) family.</text>
</comment>
<evidence type="ECO:0000256" key="8">
    <source>
        <dbReference type="RuleBase" id="RU363041"/>
    </source>
</evidence>
<dbReference type="GO" id="GO:0005886">
    <property type="term" value="C:plasma membrane"/>
    <property type="evidence" value="ECO:0007669"/>
    <property type="project" value="UniProtKB-SubCell"/>
</dbReference>
<keyword evidence="4 8" id="KW-1003">Cell membrane</keyword>
<dbReference type="Proteomes" id="UP000253759">
    <property type="component" value="Unassembled WGS sequence"/>
</dbReference>
<feature type="transmembrane region" description="Helical" evidence="8">
    <location>
        <begin position="204"/>
        <end position="226"/>
    </location>
</feature>
<evidence type="ECO:0000256" key="1">
    <source>
        <dbReference type="ARBA" id="ARBA00004651"/>
    </source>
</evidence>
<keyword evidence="5 8" id="KW-0812">Transmembrane</keyword>
<dbReference type="EMBL" id="QQNH01000010">
    <property type="protein sequence ID" value="RDE08940.1"/>
    <property type="molecule type" value="Genomic_DNA"/>
</dbReference>
<evidence type="ECO:0000313" key="10">
    <source>
        <dbReference type="Proteomes" id="UP000253759"/>
    </source>
</evidence>
<dbReference type="InterPro" id="IPR002781">
    <property type="entry name" value="TM_pro_TauE-like"/>
</dbReference>
<dbReference type="AlphaFoldDB" id="A0A369W6H0"/>
<evidence type="ECO:0000256" key="5">
    <source>
        <dbReference type="ARBA" id="ARBA00022692"/>
    </source>
</evidence>
<proteinExistence type="inferred from homology"/>
<feature type="transmembrane region" description="Helical" evidence="8">
    <location>
        <begin position="238"/>
        <end position="257"/>
    </location>
</feature>
<dbReference type="PANTHER" id="PTHR30269:SF37">
    <property type="entry name" value="MEMBRANE TRANSPORTER PROTEIN"/>
    <property type="match status" value="1"/>
</dbReference>
<keyword evidence="7 8" id="KW-0472">Membrane</keyword>